<keyword evidence="2" id="KW-1185">Reference proteome</keyword>
<dbReference type="EMBL" id="CP038017">
    <property type="protein sequence ID" value="QIV94516.1"/>
    <property type="molecule type" value="Genomic_DNA"/>
</dbReference>
<evidence type="ECO:0000313" key="1">
    <source>
        <dbReference type="EMBL" id="QIV94516.1"/>
    </source>
</evidence>
<dbReference type="RefSeq" id="WP_172106633.1">
    <property type="nucleotide sequence ID" value="NZ_CP038017.1"/>
</dbReference>
<sequence length="249" mass="28244">MFKNKPNELDELNGIIKEFITYIYKFPNDFSKILIRTAENAIREHEGYGVYKTFFNTIGDNNSKIRQALLDHNKKMNTFPPLKPLANPNNINIDNLPNEAPRKDLFNECISTTVFIGSIGNFNVGGMLYDTSSFNTKFYAELLTNTIIPNIYKSVISQKASKIHNILLNYLPSDGIIEIDEEISPSNKKPSVSLSGMDEHKARMEKILKGLITKLDNQIQNNPPPKGKSAADELAELEKFYKNNILKDL</sequence>
<dbReference type="Proteomes" id="UP000503320">
    <property type="component" value="Chromosome"/>
</dbReference>
<evidence type="ECO:0000313" key="2">
    <source>
        <dbReference type="Proteomes" id="UP000503320"/>
    </source>
</evidence>
<organism evidence="1 2">
    <name type="scientific">Allofrancisella frigidaquae</name>
    <dbReference type="NCBI Taxonomy" id="1085644"/>
    <lineage>
        <taxon>Bacteria</taxon>
        <taxon>Pseudomonadati</taxon>
        <taxon>Pseudomonadota</taxon>
        <taxon>Gammaproteobacteria</taxon>
        <taxon>Thiotrichales</taxon>
        <taxon>Francisellaceae</taxon>
        <taxon>Allofrancisella</taxon>
    </lineage>
</organism>
<reference evidence="1 2" key="1">
    <citation type="submission" date="2019-03" db="EMBL/GenBank/DDBJ databases">
        <title>Complete Genome Sequence of Allofrancisella frigidaquae Strain SYSU 10HL1970 Isolated from Water-Cooling Systems in China.</title>
        <authorList>
            <person name="Ohrman C."/>
            <person name="Uneklint I."/>
            <person name="Sjodin A."/>
        </authorList>
    </citation>
    <scope>NUCLEOTIDE SEQUENCE [LARGE SCALE GENOMIC DNA]</scope>
    <source>
        <strain evidence="1 2">SYSU 10HL1970</strain>
    </source>
</reference>
<name>A0A6M3HY00_9GAMM</name>
<gene>
    <name evidence="1" type="ORF">E3E15_03745</name>
</gene>
<protein>
    <submittedName>
        <fullName evidence="1">Uncharacterized protein</fullName>
    </submittedName>
</protein>
<proteinExistence type="predicted"/>
<dbReference type="AlphaFoldDB" id="A0A6M3HY00"/>
<dbReference type="KEGG" id="afri:E3E15_03745"/>
<accession>A0A6M3HY00</accession>